<organism evidence="3 4">
    <name type="scientific">Actinoplanes subglobosus</name>
    <dbReference type="NCBI Taxonomy" id="1547892"/>
    <lineage>
        <taxon>Bacteria</taxon>
        <taxon>Bacillati</taxon>
        <taxon>Actinomycetota</taxon>
        <taxon>Actinomycetes</taxon>
        <taxon>Micromonosporales</taxon>
        <taxon>Micromonosporaceae</taxon>
        <taxon>Actinoplanes</taxon>
    </lineage>
</organism>
<evidence type="ECO:0000259" key="2">
    <source>
        <dbReference type="Pfam" id="PF13400"/>
    </source>
</evidence>
<reference evidence="4" key="1">
    <citation type="journal article" date="2019" name="Int. J. Syst. Evol. Microbiol.">
        <title>The Global Catalogue of Microorganisms (GCM) 10K type strain sequencing project: providing services to taxonomists for standard genome sequencing and annotation.</title>
        <authorList>
            <consortium name="The Broad Institute Genomics Platform"/>
            <consortium name="The Broad Institute Genome Sequencing Center for Infectious Disease"/>
            <person name="Wu L."/>
            <person name="Ma J."/>
        </authorList>
    </citation>
    <scope>NUCLEOTIDE SEQUENCE [LARGE SCALE GENOMIC DNA]</scope>
    <source>
        <strain evidence="4">TBRC 5832</strain>
    </source>
</reference>
<evidence type="ECO:0000313" key="4">
    <source>
        <dbReference type="Proteomes" id="UP001595867"/>
    </source>
</evidence>
<dbReference type="Proteomes" id="UP001595867">
    <property type="component" value="Unassembled WGS sequence"/>
</dbReference>
<comment type="caution">
    <text evidence="3">The sequence shown here is derived from an EMBL/GenBank/DDBJ whole genome shotgun (WGS) entry which is preliminary data.</text>
</comment>
<keyword evidence="4" id="KW-1185">Reference proteome</keyword>
<protein>
    <submittedName>
        <fullName evidence="3">TadE/TadG family type IV pilus assembly protein</fullName>
    </submittedName>
</protein>
<keyword evidence="1" id="KW-0472">Membrane</keyword>
<proteinExistence type="predicted"/>
<feature type="domain" description="Putative Flp pilus-assembly TadG-like N-terminal" evidence="2">
    <location>
        <begin position="10"/>
        <end position="56"/>
    </location>
</feature>
<feature type="transmembrane region" description="Helical" evidence="1">
    <location>
        <begin position="12"/>
        <end position="38"/>
    </location>
</feature>
<evidence type="ECO:0000256" key="1">
    <source>
        <dbReference type="SAM" id="Phobius"/>
    </source>
</evidence>
<keyword evidence="1" id="KW-1133">Transmembrane helix</keyword>
<sequence>MGRTFRDDEGAIVIIAAMMSAVLILGMGAIVIDVGLLYGEKEQLQSGADFASWKVAQACIAAPAACTSAGQADNARVYAEKNAKDTRADAQVCVNNLNCPVWGTTATCPAPPAITGNYDTAEVRTSTRNTDNTRLMPPVFGRALTNGVYQGKQVGACARVVWGVPVAENALAMGVSKCDWDRMTNGGKKFYALPGLDPLMQQTGLYSLLGLEAPVDNAIAISNPLLSFCNNPLDHTSSSGYAWLTSASNCHIDVTTSTTGVQTWVTAPALNLLAAINCTSELAAARASGKPVLVPIYDSAVGATNILPAAYRIIGFAPFVVTGYTTLLGTLTNVPSILTNTVPGIASTLCGLQRCVYGYFTKSIIPEHLPTKFGTTQNFGLTVIGRTG</sequence>
<dbReference type="InterPro" id="IPR028087">
    <property type="entry name" value="Tad_N"/>
</dbReference>
<dbReference type="RefSeq" id="WP_378069465.1">
    <property type="nucleotide sequence ID" value="NZ_JBHSBL010000019.1"/>
</dbReference>
<name>A0ABV8IWD6_9ACTN</name>
<dbReference type="EMBL" id="JBHSBL010000019">
    <property type="protein sequence ID" value="MFC4068572.1"/>
    <property type="molecule type" value="Genomic_DNA"/>
</dbReference>
<dbReference type="Pfam" id="PF13400">
    <property type="entry name" value="Tad"/>
    <property type="match status" value="1"/>
</dbReference>
<evidence type="ECO:0000313" key="3">
    <source>
        <dbReference type="EMBL" id="MFC4068572.1"/>
    </source>
</evidence>
<gene>
    <name evidence="3" type="ORF">ACFO0C_26895</name>
</gene>
<keyword evidence="1" id="KW-0812">Transmembrane</keyword>
<accession>A0ABV8IWD6</accession>